<gene>
    <name evidence="5" type="primary">yciB</name>
    <name evidence="6" type="ORF">H8D24_06595</name>
</gene>
<dbReference type="InterPro" id="IPR006008">
    <property type="entry name" value="YciB"/>
</dbReference>
<organism evidence="6 7">
    <name type="scientific">Candidatus Thiopontia autotrophica</name>
    <dbReference type="NCBI Taxonomy" id="2841688"/>
    <lineage>
        <taxon>Bacteria</taxon>
        <taxon>Pseudomonadati</taxon>
        <taxon>Pseudomonadota</taxon>
        <taxon>Gammaproteobacteria</taxon>
        <taxon>Candidatus Thiopontia</taxon>
    </lineage>
</organism>
<dbReference type="PANTHER" id="PTHR36917:SF1">
    <property type="entry name" value="INNER MEMBRANE-SPANNING PROTEIN YCIB"/>
    <property type="match status" value="1"/>
</dbReference>
<keyword evidence="5" id="KW-0997">Cell inner membrane</keyword>
<dbReference type="AlphaFoldDB" id="A0A8J6PBG0"/>
<feature type="transmembrane region" description="Helical" evidence="5">
    <location>
        <begin position="153"/>
        <end position="176"/>
    </location>
</feature>
<comment type="function">
    <text evidence="5">Plays a role in cell envelope biogenesis, maintenance of cell envelope integrity and membrane homeostasis.</text>
</comment>
<feature type="transmembrane region" description="Helical" evidence="5">
    <location>
        <begin position="20"/>
        <end position="42"/>
    </location>
</feature>
<keyword evidence="3 5" id="KW-1133">Transmembrane helix</keyword>
<comment type="similarity">
    <text evidence="5">Belongs to the YciB family.</text>
</comment>
<accession>A0A8J6PBG0</accession>
<feature type="transmembrane region" description="Helical" evidence="5">
    <location>
        <begin position="54"/>
        <end position="74"/>
    </location>
</feature>
<keyword evidence="4 5" id="KW-0472">Membrane</keyword>
<dbReference type="Pfam" id="PF04279">
    <property type="entry name" value="IspA"/>
    <property type="match status" value="1"/>
</dbReference>
<evidence type="ECO:0000313" key="7">
    <source>
        <dbReference type="Proteomes" id="UP000654401"/>
    </source>
</evidence>
<feature type="transmembrane region" description="Helical" evidence="5">
    <location>
        <begin position="80"/>
        <end position="100"/>
    </location>
</feature>
<keyword evidence="2 5" id="KW-0812">Transmembrane</keyword>
<dbReference type="Proteomes" id="UP000654401">
    <property type="component" value="Unassembled WGS sequence"/>
</dbReference>
<evidence type="ECO:0000256" key="5">
    <source>
        <dbReference type="HAMAP-Rule" id="MF_00189"/>
    </source>
</evidence>
<evidence type="ECO:0000256" key="3">
    <source>
        <dbReference type="ARBA" id="ARBA00022989"/>
    </source>
</evidence>
<proteinExistence type="inferred from homology"/>
<evidence type="ECO:0000313" key="6">
    <source>
        <dbReference type="EMBL" id="MBC8520056.1"/>
    </source>
</evidence>
<dbReference type="HAMAP" id="MF_00189">
    <property type="entry name" value="YciB"/>
    <property type="match status" value="1"/>
</dbReference>
<protein>
    <recommendedName>
        <fullName evidence="5">Inner membrane-spanning protein YciB</fullName>
    </recommendedName>
</protein>
<comment type="caution">
    <text evidence="6">The sequence shown here is derived from an EMBL/GenBank/DDBJ whole genome shotgun (WGS) entry which is preliminary data.</text>
</comment>
<dbReference type="PANTHER" id="PTHR36917">
    <property type="entry name" value="INTRACELLULAR SEPTATION PROTEIN A-RELATED"/>
    <property type="match status" value="1"/>
</dbReference>
<evidence type="ECO:0000256" key="1">
    <source>
        <dbReference type="ARBA" id="ARBA00022475"/>
    </source>
</evidence>
<evidence type="ECO:0000256" key="2">
    <source>
        <dbReference type="ARBA" id="ARBA00022692"/>
    </source>
</evidence>
<sequence>MKFLFDLFPVILFFVAYKMYGIFVATAVAIAASAIQVSIFWLKHRRFEKMHLVTLGLITVLGGATLIFQDAAFIKWKVSVVNWVFGLAFIASSYIGEKPLAERMMGSSVTLADNIWHRLNWSWGIFFIIVGFINVYVAFYYGLEMDEKTREEIWVNFKLFGVMGLTFTFVVAQAFYMTRHIQEEPEEIQAEIPERQIEDR</sequence>
<dbReference type="NCBIfam" id="TIGR00997">
    <property type="entry name" value="ispZ"/>
    <property type="match status" value="1"/>
</dbReference>
<reference evidence="6 7" key="1">
    <citation type="submission" date="2020-08" db="EMBL/GenBank/DDBJ databases">
        <title>Bridging the membrane lipid divide: bacteria of the FCB group superphylum have the potential to synthesize archaeal ether lipids.</title>
        <authorList>
            <person name="Villanueva L."/>
            <person name="Von Meijenfeldt F.A.B."/>
            <person name="Westbye A.B."/>
            <person name="Yadav S."/>
            <person name="Hopmans E.C."/>
            <person name="Dutilh B.E."/>
            <person name="Sinninghe Damste J.S."/>
        </authorList>
    </citation>
    <scope>NUCLEOTIDE SEQUENCE [LARGE SCALE GENOMIC DNA]</scope>
    <source>
        <strain evidence="6">NIOZ-UU100</strain>
    </source>
</reference>
<dbReference type="GO" id="GO:0005886">
    <property type="term" value="C:plasma membrane"/>
    <property type="evidence" value="ECO:0007669"/>
    <property type="project" value="UniProtKB-SubCell"/>
</dbReference>
<keyword evidence="1 5" id="KW-1003">Cell membrane</keyword>
<comment type="subcellular location">
    <subcellularLocation>
        <location evidence="5">Cell inner membrane</location>
        <topology evidence="5">Multi-pass membrane protein</topology>
    </subcellularLocation>
</comment>
<dbReference type="EMBL" id="JACNFK010000034">
    <property type="protein sequence ID" value="MBC8520056.1"/>
    <property type="molecule type" value="Genomic_DNA"/>
</dbReference>
<evidence type="ECO:0000256" key="4">
    <source>
        <dbReference type="ARBA" id="ARBA00023136"/>
    </source>
</evidence>
<feature type="transmembrane region" description="Helical" evidence="5">
    <location>
        <begin position="121"/>
        <end position="141"/>
    </location>
</feature>
<name>A0A8J6PBG0_9GAMM</name>
<dbReference type="NCBIfam" id="NF001325">
    <property type="entry name" value="PRK00259.1-3"/>
    <property type="match status" value="1"/>
</dbReference>